<protein>
    <submittedName>
        <fullName evidence="2">Uncharacterized protein</fullName>
    </submittedName>
</protein>
<dbReference type="Proteomes" id="UP000001064">
    <property type="component" value="Unassembled WGS sequence"/>
</dbReference>
<dbReference type="KEGG" id="dpp:DICPUDRAFT_85457"/>
<dbReference type="RefSeq" id="XP_003295022.1">
    <property type="nucleotide sequence ID" value="XM_003294974.1"/>
</dbReference>
<gene>
    <name evidence="2" type="ORF">DICPUDRAFT_85457</name>
</gene>
<dbReference type="GeneID" id="10510901"/>
<evidence type="ECO:0000256" key="1">
    <source>
        <dbReference type="SAM" id="MobiDB-lite"/>
    </source>
</evidence>
<evidence type="ECO:0000313" key="2">
    <source>
        <dbReference type="EMBL" id="EGC28451.1"/>
    </source>
</evidence>
<keyword evidence="3" id="KW-1185">Reference proteome</keyword>
<sequence>MIEQTPKREQLHMFDLLECAYSLDNIEAYNSNNYTTVALAFSLKNSKSNNNTTTAAPESTTFILRNSNKKKKKKFDNDEKLNRERKERIDKERIEKEKLLKHPPKNLNLQSRAGLP</sequence>
<dbReference type="InParanoid" id="F1A5S8"/>
<feature type="region of interest" description="Disordered" evidence="1">
    <location>
        <begin position="46"/>
        <end position="116"/>
    </location>
</feature>
<feature type="compositionally biased region" description="Basic and acidic residues" evidence="1">
    <location>
        <begin position="75"/>
        <end position="100"/>
    </location>
</feature>
<evidence type="ECO:0000313" key="3">
    <source>
        <dbReference type="Proteomes" id="UP000001064"/>
    </source>
</evidence>
<feature type="compositionally biased region" description="Polar residues" evidence="1">
    <location>
        <begin position="55"/>
        <end position="66"/>
    </location>
</feature>
<name>F1A5S8_DICPU</name>
<dbReference type="AlphaFoldDB" id="F1A5S8"/>
<dbReference type="VEuPathDB" id="AmoebaDB:DICPUDRAFT_85457"/>
<organism evidence="2 3">
    <name type="scientific">Dictyostelium purpureum</name>
    <name type="common">Slime mold</name>
    <dbReference type="NCBI Taxonomy" id="5786"/>
    <lineage>
        <taxon>Eukaryota</taxon>
        <taxon>Amoebozoa</taxon>
        <taxon>Evosea</taxon>
        <taxon>Eumycetozoa</taxon>
        <taxon>Dictyostelia</taxon>
        <taxon>Dictyosteliales</taxon>
        <taxon>Dictyosteliaceae</taxon>
        <taxon>Dictyostelium</taxon>
    </lineage>
</organism>
<reference evidence="3" key="1">
    <citation type="journal article" date="2011" name="Genome Biol.">
        <title>Comparative genomics of the social amoebae Dictyostelium discoideum and Dictyostelium purpureum.</title>
        <authorList>
            <consortium name="US DOE Joint Genome Institute (JGI-PGF)"/>
            <person name="Sucgang R."/>
            <person name="Kuo A."/>
            <person name="Tian X."/>
            <person name="Salerno W."/>
            <person name="Parikh A."/>
            <person name="Feasley C.L."/>
            <person name="Dalin E."/>
            <person name="Tu H."/>
            <person name="Huang E."/>
            <person name="Barry K."/>
            <person name="Lindquist E."/>
            <person name="Shapiro H."/>
            <person name="Bruce D."/>
            <person name="Schmutz J."/>
            <person name="Salamov A."/>
            <person name="Fey P."/>
            <person name="Gaudet P."/>
            <person name="Anjard C."/>
            <person name="Babu M.M."/>
            <person name="Basu S."/>
            <person name="Bushmanova Y."/>
            <person name="van der Wel H."/>
            <person name="Katoh-Kurasawa M."/>
            <person name="Dinh C."/>
            <person name="Coutinho P.M."/>
            <person name="Saito T."/>
            <person name="Elias M."/>
            <person name="Schaap P."/>
            <person name="Kay R.R."/>
            <person name="Henrissat B."/>
            <person name="Eichinger L."/>
            <person name="Rivero F."/>
            <person name="Putnam N.H."/>
            <person name="West C.M."/>
            <person name="Loomis W.F."/>
            <person name="Chisholm R.L."/>
            <person name="Shaulsky G."/>
            <person name="Strassmann J.E."/>
            <person name="Queller D.C."/>
            <person name="Kuspa A."/>
            <person name="Grigoriev I.V."/>
        </authorList>
    </citation>
    <scope>NUCLEOTIDE SEQUENCE [LARGE SCALE GENOMIC DNA]</scope>
    <source>
        <strain evidence="3">QSDP1</strain>
    </source>
</reference>
<accession>F1A5S8</accession>
<dbReference type="EMBL" id="GL871631">
    <property type="protein sequence ID" value="EGC28451.1"/>
    <property type="molecule type" value="Genomic_DNA"/>
</dbReference>
<proteinExistence type="predicted"/>